<name>A0A2K3QP24_9HYPO</name>
<dbReference type="EMBL" id="NRSZ01000130">
    <property type="protein sequence ID" value="PNY29286.1"/>
    <property type="molecule type" value="Genomic_DNA"/>
</dbReference>
<keyword evidence="3" id="KW-1185">Reference proteome</keyword>
<keyword evidence="1" id="KW-0732">Signal</keyword>
<comment type="caution">
    <text evidence="2">The sequence shown here is derived from an EMBL/GenBank/DDBJ whole genome shotgun (WGS) entry which is preliminary data.</text>
</comment>
<dbReference type="PANTHER" id="PTHR35605">
    <property type="entry name" value="ECP2 EFFECTOR PROTEIN DOMAIN-CONTAINING PROTEIN-RELATED"/>
    <property type="match status" value="1"/>
</dbReference>
<dbReference type="PANTHER" id="PTHR35605:SF1">
    <property type="entry name" value="ECP2 EFFECTOR PROTEIN DOMAIN-CONTAINING PROTEIN-RELATED"/>
    <property type="match status" value="1"/>
</dbReference>
<protein>
    <submittedName>
        <fullName evidence="2">Uncharacterized protein</fullName>
    </submittedName>
</protein>
<dbReference type="AlphaFoldDB" id="A0A2K3QP24"/>
<organism evidence="2 3">
    <name type="scientific">Tolypocladium capitatum</name>
    <dbReference type="NCBI Taxonomy" id="45235"/>
    <lineage>
        <taxon>Eukaryota</taxon>
        <taxon>Fungi</taxon>
        <taxon>Dikarya</taxon>
        <taxon>Ascomycota</taxon>
        <taxon>Pezizomycotina</taxon>
        <taxon>Sordariomycetes</taxon>
        <taxon>Hypocreomycetidae</taxon>
        <taxon>Hypocreales</taxon>
        <taxon>Ophiocordycipitaceae</taxon>
        <taxon>Tolypocladium</taxon>
    </lineage>
</organism>
<dbReference type="Proteomes" id="UP000236621">
    <property type="component" value="Unassembled WGS sequence"/>
</dbReference>
<evidence type="ECO:0000313" key="3">
    <source>
        <dbReference type="Proteomes" id="UP000236621"/>
    </source>
</evidence>
<dbReference type="STRING" id="45235.A0A2K3QP24"/>
<evidence type="ECO:0000313" key="2">
    <source>
        <dbReference type="EMBL" id="PNY29286.1"/>
    </source>
</evidence>
<accession>A0A2K3QP24</accession>
<feature type="chain" id="PRO_5014330510" evidence="1">
    <location>
        <begin position="16"/>
        <end position="206"/>
    </location>
</feature>
<gene>
    <name evidence="2" type="ORF">TCAP_00781</name>
</gene>
<sequence>MWSILLYYLLAVVHAASFDSRGLPKGVTIVPLFMDVQAFPDGPMLQLNGTLKEMHKEILEINPNYLADFNLTVPNRTTLAPREDSYSWIGCHIICGQTYGTYPKIALGDDITYINWHPGRPHLQPGPNVCSRVACEYGASIFVCNDTPVIRILEGWMSVENGFWTIWRACIGDSEVNLSGGQAFHPTGWNVIIYGPGGYIPSLQVC</sequence>
<reference evidence="2 3" key="1">
    <citation type="submission" date="2017-08" db="EMBL/GenBank/DDBJ databases">
        <title>Harnessing the power of phylogenomics to disentangle the directionality and signatures of interkingdom host jumping in the parasitic fungal genus Tolypocladium.</title>
        <authorList>
            <person name="Quandt C.A."/>
            <person name="Patterson W."/>
            <person name="Spatafora J.W."/>
        </authorList>
    </citation>
    <scope>NUCLEOTIDE SEQUENCE [LARGE SCALE GENOMIC DNA]</scope>
    <source>
        <strain evidence="2 3">CBS 113982</strain>
    </source>
</reference>
<dbReference type="OrthoDB" id="3552888at2759"/>
<proteinExistence type="predicted"/>
<evidence type="ECO:0000256" key="1">
    <source>
        <dbReference type="SAM" id="SignalP"/>
    </source>
</evidence>
<feature type="signal peptide" evidence="1">
    <location>
        <begin position="1"/>
        <end position="15"/>
    </location>
</feature>